<organism evidence="1 2">
    <name type="scientific">Saccharothrix espanaensis (strain ATCC 51144 / DSM 44229 / JCM 9112 / NBRC 15066 / NRRL 15764)</name>
    <dbReference type="NCBI Taxonomy" id="1179773"/>
    <lineage>
        <taxon>Bacteria</taxon>
        <taxon>Bacillati</taxon>
        <taxon>Actinomycetota</taxon>
        <taxon>Actinomycetes</taxon>
        <taxon>Pseudonocardiales</taxon>
        <taxon>Pseudonocardiaceae</taxon>
        <taxon>Saccharothrix</taxon>
    </lineage>
</organism>
<protein>
    <submittedName>
        <fullName evidence="1">Uncharacterized protein</fullName>
    </submittedName>
</protein>
<dbReference type="KEGG" id="sesp:BN6_52440"/>
<dbReference type="HOGENOM" id="CLU_1711957_0_0_11"/>
<accession>K0K7C5</accession>
<sequence length="153" mass="15761">MFPAGPADYFGGIHGVAASNSRANVFGGCPLYCGMHMQVSAGIAARSMDSAGGAKKPAVAVIRIDPLSVAALGVRPPAARYPLLHALERSVIAPAIVVPNLRCAVTKSACDRFRPPEVPETAGPDEEVDVPAPALTPCRVHVRIRTSAAAGRA</sequence>
<proteinExistence type="predicted"/>
<dbReference type="STRING" id="1179773.BN6_52440"/>
<dbReference type="RefSeq" id="WP_015102620.1">
    <property type="nucleotide sequence ID" value="NC_019673.1"/>
</dbReference>
<dbReference type="AlphaFoldDB" id="K0K7C5"/>
<gene>
    <name evidence="1" type="ordered locus">BN6_52440</name>
</gene>
<reference evidence="1 2" key="1">
    <citation type="journal article" date="2012" name="BMC Genomics">
        <title>Complete genome sequence of Saccharothrix espanaensis DSM 44229T and comparison to the other completely sequenced Pseudonocardiaceae.</title>
        <authorList>
            <person name="Strobel T."/>
            <person name="Al-Dilaimi A."/>
            <person name="Blom J."/>
            <person name="Gessner A."/>
            <person name="Kalinowski J."/>
            <person name="Luzhetska M."/>
            <person name="Puhler A."/>
            <person name="Szczepanowski R."/>
            <person name="Bechthold A."/>
            <person name="Ruckert C."/>
        </authorList>
    </citation>
    <scope>NUCLEOTIDE SEQUENCE [LARGE SCALE GENOMIC DNA]</scope>
    <source>
        <strain evidence="2">ATCC 51144 / DSM 44229 / JCM 9112 / NBRC 15066 / NRRL 15764</strain>
    </source>
</reference>
<dbReference type="PATRIC" id="fig|1179773.3.peg.5276"/>
<name>K0K7C5_SACES</name>
<evidence type="ECO:0000313" key="2">
    <source>
        <dbReference type="Proteomes" id="UP000006281"/>
    </source>
</evidence>
<evidence type="ECO:0000313" key="1">
    <source>
        <dbReference type="EMBL" id="CCH32508.1"/>
    </source>
</evidence>
<dbReference type="Proteomes" id="UP000006281">
    <property type="component" value="Chromosome"/>
</dbReference>
<keyword evidence="2" id="KW-1185">Reference proteome</keyword>
<dbReference type="EMBL" id="HE804045">
    <property type="protein sequence ID" value="CCH32508.1"/>
    <property type="molecule type" value="Genomic_DNA"/>
</dbReference>